<proteinExistence type="predicted"/>
<reference evidence="4 5" key="1">
    <citation type="submission" date="2016-06" db="EMBL/GenBank/DDBJ databases">
        <authorList>
            <person name="Kjaerup R.B."/>
            <person name="Dalgaard T.S."/>
            <person name="Juul-Madsen H.R."/>
        </authorList>
    </citation>
    <scope>NUCLEOTIDE SEQUENCE [LARGE SCALE GENOMIC DNA]</scope>
</reference>
<dbReference type="Proteomes" id="UP000215127">
    <property type="component" value="Chromosome 3"/>
</dbReference>
<keyword evidence="1 2" id="KW-0732">Signal</keyword>
<dbReference type="EMBL" id="LT853694">
    <property type="protein sequence ID" value="SMQ48386.1"/>
    <property type="molecule type" value="Genomic_DNA"/>
</dbReference>
<evidence type="ECO:0000256" key="1">
    <source>
        <dbReference type="ARBA" id="ARBA00022729"/>
    </source>
</evidence>
<dbReference type="PANTHER" id="PTHR15462:SF8">
    <property type="entry name" value="SERINE PROTEASE"/>
    <property type="match status" value="1"/>
</dbReference>
<dbReference type="GO" id="GO:0006508">
    <property type="term" value="P:proteolysis"/>
    <property type="evidence" value="ECO:0007669"/>
    <property type="project" value="InterPro"/>
</dbReference>
<feature type="chain" id="PRO_5011987682" description="Peptidase S1 domain-containing protein" evidence="2">
    <location>
        <begin position="20"/>
        <end position="358"/>
    </location>
</feature>
<dbReference type="STRING" id="1276538.A0A1X7RLU1"/>
<dbReference type="GO" id="GO:0004252">
    <property type="term" value="F:serine-type endopeptidase activity"/>
    <property type="evidence" value="ECO:0007669"/>
    <property type="project" value="InterPro"/>
</dbReference>
<name>A0A1X7RLU1_ZYMT9</name>
<dbReference type="InterPro" id="IPR009003">
    <property type="entry name" value="Peptidase_S1_PA"/>
</dbReference>
<dbReference type="SUPFAM" id="SSF50494">
    <property type="entry name" value="Trypsin-like serine proteases"/>
    <property type="match status" value="1"/>
</dbReference>
<dbReference type="Gene3D" id="2.40.10.10">
    <property type="entry name" value="Trypsin-like serine proteases"/>
    <property type="match status" value="2"/>
</dbReference>
<organism evidence="4 5">
    <name type="scientific">Zymoseptoria tritici (strain ST99CH_3D7)</name>
    <dbReference type="NCBI Taxonomy" id="1276538"/>
    <lineage>
        <taxon>Eukaryota</taxon>
        <taxon>Fungi</taxon>
        <taxon>Dikarya</taxon>
        <taxon>Ascomycota</taxon>
        <taxon>Pezizomycotina</taxon>
        <taxon>Dothideomycetes</taxon>
        <taxon>Dothideomycetidae</taxon>
        <taxon>Mycosphaerellales</taxon>
        <taxon>Mycosphaerellaceae</taxon>
        <taxon>Zymoseptoria</taxon>
    </lineage>
</organism>
<sequence length="358" mass="38757">MVHFQSLALPAIFAAGAAAKPLYRRQQVESANITTPDIDITIANTTNVTNSAAAVFLRNQTTISYRWDTGYDLSDVQVLKVDEDIPELTVLSALSTTNSSSTSRLQSSNESTIAELAPYIPDSNSTSNLLSKLRRWINGPDDRELYVNPNWPWRNAGRLYWSNGVVCSGSLVGPRHILTAKHCVVSGATGTFSPGYDNGPQFGSAAITNIIVNSVPGGNACGVKNDWAIMILDNKNRLGEKLGYFGVRLPNKDRLGWNGLTTLGYPGDRSGTQQPYRVLRNELLADKPWDCDAEGPMYTDTDVSGGQSGGALWEREGDARYVWGALSVSITDGSEAWAGWAGGSGMLNSVAKMREQFP</sequence>
<dbReference type="InterPro" id="IPR001254">
    <property type="entry name" value="Trypsin_dom"/>
</dbReference>
<evidence type="ECO:0000259" key="3">
    <source>
        <dbReference type="Pfam" id="PF00089"/>
    </source>
</evidence>
<dbReference type="Pfam" id="PF00089">
    <property type="entry name" value="Trypsin"/>
    <property type="match status" value="1"/>
</dbReference>
<keyword evidence="5" id="KW-1185">Reference proteome</keyword>
<dbReference type="PANTHER" id="PTHR15462">
    <property type="entry name" value="SERINE PROTEASE"/>
    <property type="match status" value="1"/>
</dbReference>
<dbReference type="InterPro" id="IPR043504">
    <property type="entry name" value="Peptidase_S1_PA_chymotrypsin"/>
</dbReference>
<accession>A0A1X7RLU1</accession>
<evidence type="ECO:0000256" key="2">
    <source>
        <dbReference type="SAM" id="SignalP"/>
    </source>
</evidence>
<evidence type="ECO:0000313" key="5">
    <source>
        <dbReference type="Proteomes" id="UP000215127"/>
    </source>
</evidence>
<evidence type="ECO:0000313" key="4">
    <source>
        <dbReference type="EMBL" id="SMQ48386.1"/>
    </source>
</evidence>
<dbReference type="AlphaFoldDB" id="A0A1X7RLU1"/>
<protein>
    <recommendedName>
        <fullName evidence="3">Peptidase S1 domain-containing protein</fullName>
    </recommendedName>
</protein>
<feature type="signal peptide" evidence="2">
    <location>
        <begin position="1"/>
        <end position="19"/>
    </location>
</feature>
<gene>
    <name evidence="4" type="ORF">ZT3D7_G3535</name>
</gene>
<dbReference type="InterPro" id="IPR050966">
    <property type="entry name" value="Glutamyl_endopeptidase"/>
</dbReference>
<feature type="domain" description="Peptidase S1" evidence="3">
    <location>
        <begin position="150"/>
        <end position="330"/>
    </location>
</feature>